<sequence>MAVGYWRRRDDKIDGFGLRLVMVETESRERCGDMQRLLAPTAAWVHSGIMTRDATLASKASSANGGLGAQWDYDQGCNISIKGF</sequence>
<organism evidence="1 2">
    <name type="scientific">Elysia crispata</name>
    <name type="common">lettuce slug</name>
    <dbReference type="NCBI Taxonomy" id="231223"/>
    <lineage>
        <taxon>Eukaryota</taxon>
        <taxon>Metazoa</taxon>
        <taxon>Spiralia</taxon>
        <taxon>Lophotrochozoa</taxon>
        <taxon>Mollusca</taxon>
        <taxon>Gastropoda</taxon>
        <taxon>Heterobranchia</taxon>
        <taxon>Euthyneura</taxon>
        <taxon>Panpulmonata</taxon>
        <taxon>Sacoglossa</taxon>
        <taxon>Placobranchoidea</taxon>
        <taxon>Plakobranchidae</taxon>
        <taxon>Elysia</taxon>
    </lineage>
</organism>
<reference evidence="1" key="1">
    <citation type="journal article" date="2023" name="G3 (Bethesda)">
        <title>A reference genome for the long-term kleptoplast-retaining sea slug Elysia crispata morphotype clarki.</title>
        <authorList>
            <person name="Eastman K.E."/>
            <person name="Pendleton A.L."/>
            <person name="Shaikh M.A."/>
            <person name="Suttiyut T."/>
            <person name="Ogas R."/>
            <person name="Tomko P."/>
            <person name="Gavelis G."/>
            <person name="Widhalm J.R."/>
            <person name="Wisecaver J.H."/>
        </authorList>
    </citation>
    <scope>NUCLEOTIDE SEQUENCE</scope>
    <source>
        <strain evidence="1">ECLA1</strain>
    </source>
</reference>
<proteinExistence type="predicted"/>
<keyword evidence="2" id="KW-1185">Reference proteome</keyword>
<protein>
    <submittedName>
        <fullName evidence="1">Uncharacterized protein</fullName>
    </submittedName>
</protein>
<dbReference type="Proteomes" id="UP001283361">
    <property type="component" value="Unassembled WGS sequence"/>
</dbReference>
<accession>A0AAE1DD94</accession>
<evidence type="ECO:0000313" key="2">
    <source>
        <dbReference type="Proteomes" id="UP001283361"/>
    </source>
</evidence>
<comment type="caution">
    <text evidence="1">The sequence shown here is derived from an EMBL/GenBank/DDBJ whole genome shotgun (WGS) entry which is preliminary data.</text>
</comment>
<dbReference type="EMBL" id="JAWDGP010004222">
    <property type="protein sequence ID" value="KAK3766469.1"/>
    <property type="molecule type" value="Genomic_DNA"/>
</dbReference>
<name>A0AAE1DD94_9GAST</name>
<gene>
    <name evidence="1" type="ORF">RRG08_059287</name>
</gene>
<evidence type="ECO:0000313" key="1">
    <source>
        <dbReference type="EMBL" id="KAK3766469.1"/>
    </source>
</evidence>
<dbReference type="AlphaFoldDB" id="A0AAE1DD94"/>